<keyword evidence="4" id="KW-1185">Reference proteome</keyword>
<evidence type="ECO:0000259" key="2">
    <source>
        <dbReference type="Pfam" id="PF01612"/>
    </source>
</evidence>
<gene>
    <name evidence="3 5 6" type="primary">exd1</name>
</gene>
<organism evidence="3">
    <name type="scientific">Xenopus tropicalis</name>
    <name type="common">Western clawed frog</name>
    <name type="synonym">Silurana tropicalis</name>
    <dbReference type="NCBI Taxonomy" id="8364"/>
    <lineage>
        <taxon>Eukaryota</taxon>
        <taxon>Metazoa</taxon>
        <taxon>Chordata</taxon>
        <taxon>Craniata</taxon>
        <taxon>Vertebrata</taxon>
        <taxon>Euteleostomi</taxon>
        <taxon>Amphibia</taxon>
        <taxon>Batrachia</taxon>
        <taxon>Anura</taxon>
        <taxon>Pipoidea</taxon>
        <taxon>Pipidae</taxon>
        <taxon>Xenopodinae</taxon>
        <taxon>Xenopus</taxon>
        <taxon>Silurana</taxon>
    </lineage>
</organism>
<accession>A0A6I8RM80</accession>
<reference evidence="3" key="2">
    <citation type="submission" date="2020-05" db="UniProtKB">
        <authorList>
            <consortium name="Ensembl"/>
        </authorList>
    </citation>
    <scope>IDENTIFICATION</scope>
</reference>
<feature type="region of interest" description="Disordered" evidence="1">
    <location>
        <begin position="53"/>
        <end position="95"/>
    </location>
</feature>
<dbReference type="SUPFAM" id="SSF53098">
    <property type="entry name" value="Ribonuclease H-like"/>
    <property type="match status" value="1"/>
</dbReference>
<proteinExistence type="predicted"/>
<dbReference type="Gene3D" id="3.30.420.10">
    <property type="entry name" value="Ribonuclease H-like superfamily/Ribonuclease H"/>
    <property type="match status" value="1"/>
</dbReference>
<dbReference type="InterPro" id="IPR052144">
    <property type="entry name" value="piRNA_biogenesis_EXD1"/>
</dbReference>
<dbReference type="PANTHER" id="PTHR46628">
    <property type="entry name" value="PIRNA BIOGENESIS PROTEIN EXD1"/>
    <property type="match status" value="1"/>
</dbReference>
<feature type="region of interest" description="Disordered" evidence="1">
    <location>
        <begin position="370"/>
        <end position="389"/>
    </location>
</feature>
<dbReference type="GO" id="GO:0003676">
    <property type="term" value="F:nucleic acid binding"/>
    <property type="evidence" value="ECO:0007669"/>
    <property type="project" value="InterPro"/>
</dbReference>
<sequence length="470" mass="52961">MDSIIDPGFLSRVIGKTIKITLTTGSIQGVLINVHPGRTILINKVELQKDLEEVPVKQSEEQTTEEREQAPTEQDHIDDGSQDAERTQSDTGKPQDLRTRTLQVIKLSVDEEEVEYTIIDQFQPIFGPAIHHLQNQKVISIGAVGQNICRHGKLSWLQFATKSRVYLFDVLVLGSKVFKNGLQMVLEDTGILKVIHDCRWLGDILSYQYGIILNNVFDTQVGDVYLFSMETGGFLPHRIRTLEECLIHHLSMLPSRVSFLAHKLPLTEEYDDIWFDRPMDPTLLKLLSLEVIHLLPLRSAMLDAMLADFTLLVEGYLNAFRRGTANILESSEVSGSGLPKELQQLRVLQQMRREKALKEYDVNNKGLLTRGKAEKAPQSKPSITKHDTEPENAVKLTMKSEESLYQTMATSATHLENQEKNHGALCQNFPVRSNFCPRGPCDSLKPQPLRPPLPSLVANLRMPSLLAMGK</sequence>
<dbReference type="AGR" id="Xenbase:XB-GENE-993341"/>
<evidence type="ECO:0000256" key="1">
    <source>
        <dbReference type="SAM" id="MobiDB-lite"/>
    </source>
</evidence>
<dbReference type="AlphaFoldDB" id="A0A6I8RM80"/>
<protein>
    <submittedName>
        <fullName evidence="3">Exonuclease 3'-5' domain-containing 1</fullName>
    </submittedName>
    <submittedName>
        <fullName evidence="5">PiRNA biogenesis protein EXD1 isoform X2</fullName>
    </submittedName>
</protein>
<dbReference type="Xenbase" id="XB-GENE-993341">
    <property type="gene designation" value="exd1"/>
</dbReference>
<dbReference type="RefSeq" id="XP_004917367.2">
    <property type="nucleotide sequence ID" value="XM_004917310.4"/>
</dbReference>
<evidence type="ECO:0000313" key="3">
    <source>
        <dbReference type="Ensembl" id="ENSXETP00000083243"/>
    </source>
</evidence>
<reference evidence="5" key="3">
    <citation type="submission" date="2025-04" db="UniProtKB">
        <authorList>
            <consortium name="RefSeq"/>
        </authorList>
    </citation>
    <scope>IDENTIFICATION</scope>
    <source>
        <strain evidence="5">Nigerian</strain>
        <tissue evidence="5">Liver and blood</tissue>
    </source>
</reference>
<evidence type="ECO:0000313" key="5">
    <source>
        <dbReference type="RefSeq" id="XP_004917367.2"/>
    </source>
</evidence>
<dbReference type="Proteomes" id="UP000008143">
    <property type="component" value="Chromosome 8"/>
</dbReference>
<dbReference type="InterPro" id="IPR036397">
    <property type="entry name" value="RNaseH_sf"/>
</dbReference>
<dbReference type="GO" id="GO:0008408">
    <property type="term" value="F:3'-5' exonuclease activity"/>
    <property type="evidence" value="ECO:0007669"/>
    <property type="project" value="InterPro"/>
</dbReference>
<dbReference type="GeneTree" id="ENSGT00390000003581"/>
<evidence type="ECO:0000313" key="6">
    <source>
        <dbReference type="Xenbase" id="XB-GENE-993341"/>
    </source>
</evidence>
<dbReference type="Ensembl" id="ENSXETT00000079687">
    <property type="protein sequence ID" value="ENSXETP00000083243"/>
    <property type="gene ID" value="ENSXETG00000017895"/>
</dbReference>
<dbReference type="InterPro" id="IPR002562">
    <property type="entry name" value="3'-5'_exonuclease_dom"/>
</dbReference>
<dbReference type="GO" id="GO:0006139">
    <property type="term" value="P:nucleobase-containing compound metabolic process"/>
    <property type="evidence" value="ECO:0007669"/>
    <property type="project" value="InterPro"/>
</dbReference>
<evidence type="ECO:0000313" key="4">
    <source>
        <dbReference type="Proteomes" id="UP000008143"/>
    </source>
</evidence>
<dbReference type="GeneID" id="100489477"/>
<dbReference type="CDD" id="cd06148">
    <property type="entry name" value="Egl_like_exo"/>
    <property type="match status" value="1"/>
</dbReference>
<dbReference type="PANTHER" id="PTHR46628:SF1">
    <property type="entry name" value="PIRNA BIOGENESIS PROTEIN EXD1"/>
    <property type="match status" value="1"/>
</dbReference>
<dbReference type="Bgee" id="ENSXETG00000017895">
    <property type="expression patterns" value="Expressed in skeletal muscle tissue and 11 other cell types or tissues"/>
</dbReference>
<dbReference type="CTD" id="161829"/>
<feature type="domain" description="3'-5' exonuclease" evidence="2">
    <location>
        <begin position="151"/>
        <end position="221"/>
    </location>
</feature>
<name>A0A6I8RM80_XENTR</name>
<dbReference type="InterPro" id="IPR012337">
    <property type="entry name" value="RNaseH-like_sf"/>
</dbReference>
<reference evidence="3" key="1">
    <citation type="journal article" date="2010" name="Science">
        <title>The genome of the Western clawed frog Xenopus tropicalis.</title>
        <authorList>
            <person name="Hellsten U."/>
            <person name="Harland R.M."/>
            <person name="Gilchrist M.J."/>
            <person name="Hendrix D."/>
            <person name="Jurka J."/>
            <person name="Kapitonov V."/>
            <person name="Ovcharenko I."/>
            <person name="Putnam N.H."/>
            <person name="Shu S."/>
            <person name="Taher L."/>
            <person name="Blitz I.L."/>
            <person name="Blumberg B."/>
            <person name="Dichmann D.S."/>
            <person name="Dubchak I."/>
            <person name="Amaya E."/>
            <person name="Detter J.C."/>
            <person name="Fletcher R."/>
            <person name="Gerhard D.S."/>
            <person name="Goodstein D."/>
            <person name="Graves T."/>
            <person name="Grigoriev I.V."/>
            <person name="Grimwood J."/>
            <person name="Kawashima T."/>
            <person name="Lindquist E."/>
            <person name="Lucas S.M."/>
            <person name="Mead P.E."/>
            <person name="Mitros T."/>
            <person name="Ogino H."/>
            <person name="Ohta Y."/>
            <person name="Poliakov A.V."/>
            <person name="Pollet N."/>
            <person name="Robert J."/>
            <person name="Salamov A."/>
            <person name="Sater A.K."/>
            <person name="Schmutz J."/>
            <person name="Terry A."/>
            <person name="Vize P.D."/>
            <person name="Warren W.C."/>
            <person name="Wells D."/>
            <person name="Wills A."/>
            <person name="Wilson R.K."/>
            <person name="Zimmerman L.B."/>
            <person name="Zorn A.M."/>
            <person name="Grainger R."/>
            <person name="Grammer T."/>
            <person name="Khokha M.K."/>
            <person name="Richardson P.M."/>
            <person name="Rokhsar D.S."/>
        </authorList>
    </citation>
    <scope>NUCLEOTIDE SEQUENCE [LARGE SCALE GENOMIC DNA]</scope>
    <source>
        <strain evidence="3">Nigerian</strain>
    </source>
</reference>
<dbReference type="Pfam" id="PF01612">
    <property type="entry name" value="DNA_pol_A_exo1"/>
    <property type="match status" value="1"/>
</dbReference>